<accession>A0A9B0T530</accession>
<feature type="compositionally biased region" description="Acidic residues" evidence="7">
    <location>
        <begin position="50"/>
        <end position="78"/>
    </location>
</feature>
<keyword evidence="8" id="KW-1185">Reference proteome</keyword>
<evidence type="ECO:0000256" key="5">
    <source>
        <dbReference type="ARBA" id="ARBA00038744"/>
    </source>
</evidence>
<evidence type="ECO:0000256" key="1">
    <source>
        <dbReference type="ARBA" id="ARBA00004123"/>
    </source>
</evidence>
<dbReference type="Pfam" id="PF03247">
    <property type="entry name" value="Prothymosin"/>
    <property type="match status" value="1"/>
</dbReference>
<dbReference type="AlphaFoldDB" id="A0A9B0T530"/>
<evidence type="ECO:0000256" key="4">
    <source>
        <dbReference type="ARBA" id="ARBA00037621"/>
    </source>
</evidence>
<feature type="compositionally biased region" description="Basic and acidic residues" evidence="7">
    <location>
        <begin position="79"/>
        <end position="92"/>
    </location>
</feature>
<protein>
    <recommendedName>
        <fullName evidence="6">Prothymosin alpha</fullName>
    </recommendedName>
</protein>
<comment type="function">
    <text evidence="4">Prothymosin alpha may mediate immune function by conferring resistance to certain opportunistic infections.</text>
</comment>
<evidence type="ECO:0000313" key="9">
    <source>
        <dbReference type="RefSeq" id="XP_006835560.1"/>
    </source>
</evidence>
<gene>
    <name evidence="9" type="primary">LOC102819823</name>
</gene>
<dbReference type="PANTHER" id="PTHR22745">
    <property type="entry name" value="PROTHYMOSIN ALPHA"/>
    <property type="match status" value="1"/>
</dbReference>
<evidence type="ECO:0000256" key="3">
    <source>
        <dbReference type="ARBA" id="ARBA00023242"/>
    </source>
</evidence>
<name>A0A9B0T530_CHRAS</name>
<feature type="compositionally biased region" description="Basic and acidic residues" evidence="7">
    <location>
        <begin position="13"/>
        <end position="30"/>
    </location>
</feature>
<dbReference type="InterPro" id="IPR004931">
    <property type="entry name" value="Pro/parathymosin"/>
</dbReference>
<dbReference type="PANTHER" id="PTHR22745:SF0">
    <property type="entry name" value="PROTHYMOSIN ALPHA"/>
    <property type="match status" value="1"/>
</dbReference>
<evidence type="ECO:0000313" key="8">
    <source>
        <dbReference type="Proteomes" id="UP000504623"/>
    </source>
</evidence>
<dbReference type="GO" id="GO:0045944">
    <property type="term" value="P:positive regulation of transcription by RNA polymerase II"/>
    <property type="evidence" value="ECO:0007669"/>
    <property type="project" value="TreeGrafter"/>
</dbReference>
<keyword evidence="3" id="KW-0539">Nucleus</keyword>
<reference evidence="9" key="1">
    <citation type="submission" date="2025-08" db="UniProtKB">
        <authorList>
            <consortium name="RefSeq"/>
        </authorList>
    </citation>
    <scope>IDENTIFICATION</scope>
    <source>
        <tissue evidence="9">Spleen</tissue>
    </source>
</reference>
<feature type="compositionally biased region" description="Basic residues" evidence="7">
    <location>
        <begin position="93"/>
        <end position="103"/>
    </location>
</feature>
<comment type="subunit">
    <text evidence="5">Interacts with NUPR1; regulates apoptotic process.</text>
</comment>
<dbReference type="OrthoDB" id="9634135at2759"/>
<proteinExistence type="inferred from homology"/>
<evidence type="ECO:0000256" key="7">
    <source>
        <dbReference type="SAM" id="MobiDB-lite"/>
    </source>
</evidence>
<dbReference type="GO" id="GO:0042393">
    <property type="term" value="F:histone binding"/>
    <property type="evidence" value="ECO:0007669"/>
    <property type="project" value="TreeGrafter"/>
</dbReference>
<dbReference type="GO" id="GO:0005634">
    <property type="term" value="C:nucleus"/>
    <property type="evidence" value="ECO:0007669"/>
    <property type="project" value="UniProtKB-SubCell"/>
</dbReference>
<dbReference type="GeneID" id="102819823"/>
<evidence type="ECO:0000256" key="2">
    <source>
        <dbReference type="ARBA" id="ARBA00008032"/>
    </source>
</evidence>
<feature type="compositionally biased region" description="Polar residues" evidence="7">
    <location>
        <begin position="1"/>
        <end position="12"/>
    </location>
</feature>
<organism evidence="8 9">
    <name type="scientific">Chrysochloris asiatica</name>
    <name type="common">Cape golden mole</name>
    <dbReference type="NCBI Taxonomy" id="185453"/>
    <lineage>
        <taxon>Eukaryota</taxon>
        <taxon>Metazoa</taxon>
        <taxon>Chordata</taxon>
        <taxon>Craniata</taxon>
        <taxon>Vertebrata</taxon>
        <taxon>Euteleostomi</taxon>
        <taxon>Mammalia</taxon>
        <taxon>Eutheria</taxon>
        <taxon>Afrotheria</taxon>
        <taxon>Chrysochloridae</taxon>
        <taxon>Chrysochlorinae</taxon>
        <taxon>Chrysochloris</taxon>
    </lineage>
</organism>
<dbReference type="GO" id="GO:0043066">
    <property type="term" value="P:negative regulation of apoptotic process"/>
    <property type="evidence" value="ECO:0007669"/>
    <property type="project" value="TreeGrafter"/>
</dbReference>
<dbReference type="RefSeq" id="XP_006835560.1">
    <property type="nucleotide sequence ID" value="XM_006835497.1"/>
</dbReference>
<sequence>MSDTAVDTSSKIITRDLKKKEVVEETENGRDAPANGNTKEENGEQKADNDVDEEKEGEEEKEEEEEGDGEEDDEDDDLDTKKQKTSEDDQTAKKGKLNFKRTP</sequence>
<dbReference type="Proteomes" id="UP000504623">
    <property type="component" value="Unplaced"/>
</dbReference>
<comment type="subcellular location">
    <subcellularLocation>
        <location evidence="1">Nucleus</location>
    </subcellularLocation>
</comment>
<feature type="region of interest" description="Disordered" evidence="7">
    <location>
        <begin position="1"/>
        <end position="103"/>
    </location>
</feature>
<comment type="similarity">
    <text evidence="2">Belongs to the pro/parathymosin family.</text>
</comment>
<evidence type="ECO:0000256" key="6">
    <source>
        <dbReference type="ARBA" id="ARBA00040447"/>
    </source>
</evidence>
<feature type="compositionally biased region" description="Basic and acidic residues" evidence="7">
    <location>
        <begin position="38"/>
        <end position="49"/>
    </location>
</feature>